<dbReference type="Gene3D" id="3.30.500.10">
    <property type="entry name" value="MHC class I-like antigen recognition-like"/>
    <property type="match status" value="1"/>
</dbReference>
<dbReference type="RefSeq" id="XP_005721381.1">
    <property type="nucleotide sequence ID" value="XM_005721324.1"/>
</dbReference>
<proteinExistence type="predicted"/>
<protein>
    <submittedName>
        <fullName evidence="5">Uncharacterized protein LOC102211243</fullName>
    </submittedName>
</protein>
<evidence type="ECO:0000256" key="2">
    <source>
        <dbReference type="SAM" id="Phobius"/>
    </source>
</evidence>
<feature type="transmembrane region" description="Helical" evidence="2">
    <location>
        <begin position="178"/>
        <end position="199"/>
    </location>
</feature>
<dbReference type="Proteomes" id="UP000695023">
    <property type="component" value="Unplaced"/>
</dbReference>
<keyword evidence="2" id="KW-0472">Membrane</keyword>
<evidence type="ECO:0000313" key="5">
    <source>
        <dbReference type="RefSeq" id="XP_005721381.1"/>
    </source>
</evidence>
<evidence type="ECO:0000256" key="3">
    <source>
        <dbReference type="SAM" id="SignalP"/>
    </source>
</evidence>
<sequence>MYSLRFVLILSFHVCRSLPVDADTVVLQIQQWRRAGSQQVEEQVLLNGIPLMGKSPEFNAVIKAVLDDTLLTSLISFNQTSSIRNHTILRSRECTWEGSKLRWADRVFADSQLYLTLNQNDMWTAHVQEAVAIKAVWDQEVQQTRAERLHLQEGCVKLMKHLNLSEKQSVPGILHLHLLVPLLALIMFGVLIMVSIIIYKIKGFRHPGGVIGSIVHYHRDMNEMTENDREIV</sequence>
<dbReference type="GeneID" id="102211243"/>
<accession>A0A9Y3QUQ3</accession>
<evidence type="ECO:0000313" key="4">
    <source>
        <dbReference type="Proteomes" id="UP000695023"/>
    </source>
</evidence>
<dbReference type="InterPro" id="IPR037055">
    <property type="entry name" value="MHC_I-like_Ag-recog_sf"/>
</dbReference>
<keyword evidence="2" id="KW-0812">Transmembrane</keyword>
<keyword evidence="3" id="KW-0732">Signal</keyword>
<dbReference type="AlphaFoldDB" id="A0A9Y3QUQ3"/>
<keyword evidence="1" id="KW-0325">Glycoprotein</keyword>
<organism evidence="4 5">
    <name type="scientific">Pundamilia nyererei</name>
    <dbReference type="NCBI Taxonomy" id="303518"/>
    <lineage>
        <taxon>Eukaryota</taxon>
        <taxon>Metazoa</taxon>
        <taxon>Chordata</taxon>
        <taxon>Craniata</taxon>
        <taxon>Vertebrata</taxon>
        <taxon>Euteleostomi</taxon>
        <taxon>Actinopterygii</taxon>
        <taxon>Neopterygii</taxon>
        <taxon>Teleostei</taxon>
        <taxon>Neoteleostei</taxon>
        <taxon>Acanthomorphata</taxon>
        <taxon>Ovalentaria</taxon>
        <taxon>Cichlomorphae</taxon>
        <taxon>Cichliformes</taxon>
        <taxon>Cichlidae</taxon>
        <taxon>African cichlids</taxon>
        <taxon>Pseudocrenilabrinae</taxon>
        <taxon>Haplochromini</taxon>
        <taxon>Pundamilia</taxon>
    </lineage>
</organism>
<feature type="signal peptide" evidence="3">
    <location>
        <begin position="1"/>
        <end position="22"/>
    </location>
</feature>
<dbReference type="InterPro" id="IPR011162">
    <property type="entry name" value="MHC_I/II-like_Ag-recog"/>
</dbReference>
<reference evidence="5" key="1">
    <citation type="submission" date="2025-08" db="UniProtKB">
        <authorList>
            <consortium name="RefSeq"/>
        </authorList>
    </citation>
    <scope>IDENTIFICATION</scope>
</reference>
<keyword evidence="4" id="KW-1185">Reference proteome</keyword>
<feature type="chain" id="PRO_5041233224" evidence="3">
    <location>
        <begin position="23"/>
        <end position="232"/>
    </location>
</feature>
<evidence type="ECO:0000256" key="1">
    <source>
        <dbReference type="ARBA" id="ARBA00023180"/>
    </source>
</evidence>
<name>A0A9Y3QUQ3_9CICH</name>
<dbReference type="SUPFAM" id="SSF54452">
    <property type="entry name" value="MHC antigen-recognition domain"/>
    <property type="match status" value="1"/>
</dbReference>
<gene>
    <name evidence="5" type="primary">LOC102211243</name>
</gene>
<keyword evidence="2" id="KW-1133">Transmembrane helix</keyword>